<feature type="compositionally biased region" description="Low complexity" evidence="1">
    <location>
        <begin position="176"/>
        <end position="199"/>
    </location>
</feature>
<feature type="region of interest" description="Disordered" evidence="1">
    <location>
        <begin position="80"/>
        <end position="264"/>
    </location>
</feature>
<dbReference type="AlphaFoldDB" id="T0Q5Y2"/>
<dbReference type="Proteomes" id="UP000030762">
    <property type="component" value="Unassembled WGS sequence"/>
</dbReference>
<evidence type="ECO:0000256" key="1">
    <source>
        <dbReference type="SAM" id="MobiDB-lite"/>
    </source>
</evidence>
<dbReference type="RefSeq" id="XP_008613407.1">
    <property type="nucleotide sequence ID" value="XM_008615185.1"/>
</dbReference>
<name>T0Q5Y2_SAPDV</name>
<keyword evidence="3" id="KW-1185">Reference proteome</keyword>
<feature type="region of interest" description="Disordered" evidence="1">
    <location>
        <begin position="1"/>
        <end position="21"/>
    </location>
</feature>
<dbReference type="GeneID" id="19949992"/>
<feature type="compositionally biased region" description="Acidic residues" evidence="1">
    <location>
        <begin position="86"/>
        <end position="103"/>
    </location>
</feature>
<evidence type="ECO:0000313" key="3">
    <source>
        <dbReference type="Proteomes" id="UP000030762"/>
    </source>
</evidence>
<accession>T0Q5Y2</accession>
<protein>
    <submittedName>
        <fullName evidence="2">Uncharacterized protein</fullName>
    </submittedName>
</protein>
<proteinExistence type="predicted"/>
<dbReference type="VEuPathDB" id="FungiDB:SDRG_09265"/>
<gene>
    <name evidence="2" type="ORF">SDRG_09265</name>
</gene>
<dbReference type="EMBL" id="JH767160">
    <property type="protein sequence ID" value="EQC33284.1"/>
    <property type="molecule type" value="Genomic_DNA"/>
</dbReference>
<dbReference type="InParanoid" id="T0Q5Y2"/>
<evidence type="ECO:0000313" key="2">
    <source>
        <dbReference type="EMBL" id="EQC33284.1"/>
    </source>
</evidence>
<dbReference type="OrthoDB" id="78730at2759"/>
<organism evidence="2 3">
    <name type="scientific">Saprolegnia diclina (strain VS20)</name>
    <dbReference type="NCBI Taxonomy" id="1156394"/>
    <lineage>
        <taxon>Eukaryota</taxon>
        <taxon>Sar</taxon>
        <taxon>Stramenopiles</taxon>
        <taxon>Oomycota</taxon>
        <taxon>Saprolegniomycetes</taxon>
        <taxon>Saprolegniales</taxon>
        <taxon>Saprolegniaceae</taxon>
        <taxon>Saprolegnia</taxon>
    </lineage>
</organism>
<sequence>MGLRKKTKAKADDATTTTDVNQGEGLSLDAYFNSKKDYSVEAMKETSELLEKTKPADNAMVMTRLDDDDENALDADEKIPICAMHDDDDPPDDVYEDDYETETEPAATNAVAGLSLSDYLTGAPKKDKPKKPKKDDTANIEGMSLESYLGASSLDDEAKDAKKGSVVKRPKPMDPAALTTTTKSKAIAAAAPPSLQAQAGKKKPTLTISSKRKDDLANLNKKNQVSMLIVKRKAPYKSALSGKKPADDGSPTKQGPLPKLQNSFTCKAYGSAADAVHDDDESRLPPLPH</sequence>
<reference evidence="2 3" key="1">
    <citation type="submission" date="2012-04" db="EMBL/GenBank/DDBJ databases">
        <title>The Genome Sequence of Saprolegnia declina VS20.</title>
        <authorList>
            <consortium name="The Broad Institute Genome Sequencing Platform"/>
            <person name="Russ C."/>
            <person name="Nusbaum C."/>
            <person name="Tyler B."/>
            <person name="van West P."/>
            <person name="Dieguez-Uribeondo J."/>
            <person name="de Bruijn I."/>
            <person name="Tripathy S."/>
            <person name="Jiang R."/>
            <person name="Young S.K."/>
            <person name="Zeng Q."/>
            <person name="Gargeya S."/>
            <person name="Fitzgerald M."/>
            <person name="Haas B."/>
            <person name="Abouelleil A."/>
            <person name="Alvarado L."/>
            <person name="Arachchi H.M."/>
            <person name="Berlin A."/>
            <person name="Chapman S.B."/>
            <person name="Goldberg J."/>
            <person name="Griggs A."/>
            <person name="Gujja S."/>
            <person name="Hansen M."/>
            <person name="Howarth C."/>
            <person name="Imamovic A."/>
            <person name="Larimer J."/>
            <person name="McCowen C."/>
            <person name="Montmayeur A."/>
            <person name="Murphy C."/>
            <person name="Neiman D."/>
            <person name="Pearson M."/>
            <person name="Priest M."/>
            <person name="Roberts A."/>
            <person name="Saif S."/>
            <person name="Shea T."/>
            <person name="Sisk P."/>
            <person name="Sykes S."/>
            <person name="Wortman J."/>
            <person name="Nusbaum C."/>
            <person name="Birren B."/>
        </authorList>
    </citation>
    <scope>NUCLEOTIDE SEQUENCE [LARGE SCALE GENOMIC DNA]</scope>
    <source>
        <strain evidence="2 3">VS20</strain>
    </source>
</reference>
<dbReference type="OMA" id="KIPICAM"/>